<dbReference type="Proteomes" id="UP000530403">
    <property type="component" value="Unassembled WGS sequence"/>
</dbReference>
<evidence type="ECO:0000313" key="2">
    <source>
        <dbReference type="EMBL" id="NYE44662.1"/>
    </source>
</evidence>
<organism evidence="1 3">
    <name type="scientific">Streptomyces fulvorobeus</name>
    <dbReference type="NCBI Taxonomy" id="284028"/>
    <lineage>
        <taxon>Bacteria</taxon>
        <taxon>Bacillati</taxon>
        <taxon>Actinomycetota</taxon>
        <taxon>Actinomycetes</taxon>
        <taxon>Kitasatosporales</taxon>
        <taxon>Streptomycetaceae</taxon>
        <taxon>Streptomyces</taxon>
    </lineage>
</organism>
<dbReference type="AlphaFoldDB" id="A0A7J0CFN3"/>
<evidence type="ECO:0000313" key="3">
    <source>
        <dbReference type="Proteomes" id="UP000498980"/>
    </source>
</evidence>
<evidence type="ECO:0000313" key="4">
    <source>
        <dbReference type="Proteomes" id="UP000530403"/>
    </source>
</evidence>
<accession>A0A7J0CFN3</accession>
<dbReference type="EMBL" id="BLWC01000001">
    <property type="protein sequence ID" value="GFN01209.1"/>
    <property type="molecule type" value="Genomic_DNA"/>
</dbReference>
<dbReference type="EMBL" id="JACCCF010000001">
    <property type="protein sequence ID" value="NYE44662.1"/>
    <property type="molecule type" value="Genomic_DNA"/>
</dbReference>
<gene>
    <name evidence="2" type="ORF">HEB29_005673</name>
    <name evidence="1" type="ORF">Sfulv_60190</name>
</gene>
<dbReference type="Proteomes" id="UP000498980">
    <property type="component" value="Unassembled WGS sequence"/>
</dbReference>
<proteinExistence type="predicted"/>
<evidence type="ECO:0000313" key="1">
    <source>
        <dbReference type="EMBL" id="GFN01209.1"/>
    </source>
</evidence>
<name>A0A7J0CFN3_9ACTN</name>
<comment type="caution">
    <text evidence="1">The sequence shown here is derived from an EMBL/GenBank/DDBJ whole genome shotgun (WGS) entry which is preliminary data.</text>
</comment>
<keyword evidence="3" id="KW-1185">Reference proteome</keyword>
<protein>
    <submittedName>
        <fullName evidence="1">Uncharacterized protein</fullName>
    </submittedName>
</protein>
<reference evidence="1 3" key="1">
    <citation type="submission" date="2020-05" db="EMBL/GenBank/DDBJ databases">
        <title>Whole genome shotgun sequence of Streptomyces fulvorobeus NBRC 15897.</title>
        <authorList>
            <person name="Komaki H."/>
            <person name="Tamura T."/>
        </authorList>
    </citation>
    <scope>NUCLEOTIDE SEQUENCE [LARGE SCALE GENOMIC DNA]</scope>
    <source>
        <strain evidence="1 3">NBRC 15897</strain>
    </source>
</reference>
<reference evidence="2 4" key="2">
    <citation type="submission" date="2020-07" db="EMBL/GenBank/DDBJ databases">
        <title>Sequencing the genomes of 1000 actinobacteria strains.</title>
        <authorList>
            <person name="Klenk H.-P."/>
        </authorList>
    </citation>
    <scope>NUCLEOTIDE SEQUENCE [LARGE SCALE GENOMIC DNA]</scope>
    <source>
        <strain evidence="2 4">DSM 41455</strain>
    </source>
</reference>
<sequence>MVPRPAALDLPHALAERVTLPIVTHEGDHRCTLSPHQRALAAQCTCTALTRPQSSRPGPASPVGTAHAYGSAVITLLAARAPGPWAGFYGRRPL</sequence>